<proteinExistence type="predicted"/>
<gene>
    <name evidence="2" type="ORF">ODALV1_LOCUS732</name>
</gene>
<keyword evidence="1" id="KW-0812">Transmembrane</keyword>
<evidence type="ECO:0000313" key="2">
    <source>
        <dbReference type="EMBL" id="CAL8069360.1"/>
    </source>
</evidence>
<comment type="caution">
    <text evidence="2">The sequence shown here is derived from an EMBL/GenBank/DDBJ whole genome shotgun (WGS) entry which is preliminary data.</text>
</comment>
<keyword evidence="1" id="KW-1133">Transmembrane helix</keyword>
<sequence>MGSKIESSPGVTPLMRAGLRIFKATFGRMHPFIIDIEITDTSTVRVRTEKSKLKLIPWMFSSIFIMGFSLISCVYSIGYEFILPGKQLNTLEITTFLFWTSMWIFQISVCSSILKCEEFVSAINYTFTNMCQIRFLLGRPEKKLDIPGLLLFNYMLSTVLTLPLSAFTVALKIDFYHVVNVGVYKICVHHTCTFFTDSLSF</sequence>
<keyword evidence="1" id="KW-0472">Membrane</keyword>
<organism evidence="2 3">
    <name type="scientific">Orchesella dallaii</name>
    <dbReference type="NCBI Taxonomy" id="48710"/>
    <lineage>
        <taxon>Eukaryota</taxon>
        <taxon>Metazoa</taxon>
        <taxon>Ecdysozoa</taxon>
        <taxon>Arthropoda</taxon>
        <taxon>Hexapoda</taxon>
        <taxon>Collembola</taxon>
        <taxon>Entomobryomorpha</taxon>
        <taxon>Entomobryoidea</taxon>
        <taxon>Orchesellidae</taxon>
        <taxon>Orchesellinae</taxon>
        <taxon>Orchesella</taxon>
    </lineage>
</organism>
<evidence type="ECO:0000313" key="3">
    <source>
        <dbReference type="Proteomes" id="UP001642540"/>
    </source>
</evidence>
<feature type="transmembrane region" description="Helical" evidence="1">
    <location>
        <begin position="149"/>
        <end position="171"/>
    </location>
</feature>
<dbReference type="EMBL" id="CAXLJM020000004">
    <property type="protein sequence ID" value="CAL8069360.1"/>
    <property type="molecule type" value="Genomic_DNA"/>
</dbReference>
<dbReference type="Proteomes" id="UP001642540">
    <property type="component" value="Unassembled WGS sequence"/>
</dbReference>
<feature type="transmembrane region" description="Helical" evidence="1">
    <location>
        <begin position="55"/>
        <end position="77"/>
    </location>
</feature>
<accession>A0ABP1PJI1</accession>
<name>A0ABP1PJI1_9HEXA</name>
<reference evidence="2 3" key="1">
    <citation type="submission" date="2024-08" db="EMBL/GenBank/DDBJ databases">
        <authorList>
            <person name="Cucini C."/>
            <person name="Frati F."/>
        </authorList>
    </citation>
    <scope>NUCLEOTIDE SEQUENCE [LARGE SCALE GENOMIC DNA]</scope>
</reference>
<protein>
    <submittedName>
        <fullName evidence="2">Uncharacterized protein</fullName>
    </submittedName>
</protein>
<keyword evidence="3" id="KW-1185">Reference proteome</keyword>
<feature type="transmembrane region" description="Helical" evidence="1">
    <location>
        <begin position="97"/>
        <end position="114"/>
    </location>
</feature>
<evidence type="ECO:0000256" key="1">
    <source>
        <dbReference type="SAM" id="Phobius"/>
    </source>
</evidence>